<dbReference type="Pfam" id="PF13715">
    <property type="entry name" value="CarbopepD_reg_2"/>
    <property type="match status" value="1"/>
</dbReference>
<keyword evidence="2" id="KW-0645">Protease</keyword>
<keyword evidence="3" id="KW-1185">Reference proteome</keyword>
<keyword evidence="2" id="KW-0378">Hydrolase</keyword>
<dbReference type="InterPro" id="IPR008969">
    <property type="entry name" value="CarboxyPept-like_regulatory"/>
</dbReference>
<dbReference type="GO" id="GO:0004180">
    <property type="term" value="F:carboxypeptidase activity"/>
    <property type="evidence" value="ECO:0007669"/>
    <property type="project" value="UniProtKB-KW"/>
</dbReference>
<dbReference type="AlphaFoldDB" id="A0AA41YBN9"/>
<evidence type="ECO:0000313" key="3">
    <source>
        <dbReference type="Proteomes" id="UP001163821"/>
    </source>
</evidence>
<reference evidence="2" key="1">
    <citation type="submission" date="2022-10" db="EMBL/GenBank/DDBJ databases">
        <title>Gaoshiqiia sediminis gen. nov., sp. nov., isolated from coastal sediment.</title>
        <authorList>
            <person name="Yu W.X."/>
            <person name="Mu D.S."/>
            <person name="Du J.Z."/>
            <person name="Liang Y.Q."/>
        </authorList>
    </citation>
    <scope>NUCLEOTIDE SEQUENCE</scope>
    <source>
        <strain evidence="2">A06</strain>
    </source>
</reference>
<proteinExistence type="predicted"/>
<organism evidence="2 3">
    <name type="scientific">Gaoshiqia sediminis</name>
    <dbReference type="NCBI Taxonomy" id="2986998"/>
    <lineage>
        <taxon>Bacteria</taxon>
        <taxon>Pseudomonadati</taxon>
        <taxon>Bacteroidota</taxon>
        <taxon>Bacteroidia</taxon>
        <taxon>Marinilabiliales</taxon>
        <taxon>Prolixibacteraceae</taxon>
        <taxon>Gaoshiqia</taxon>
    </lineage>
</organism>
<dbReference type="Proteomes" id="UP001163821">
    <property type="component" value="Unassembled WGS sequence"/>
</dbReference>
<accession>A0AA41YBN9</accession>
<evidence type="ECO:0000313" key="2">
    <source>
        <dbReference type="EMBL" id="MCW0484828.1"/>
    </source>
</evidence>
<dbReference type="Gene3D" id="2.60.40.1120">
    <property type="entry name" value="Carboxypeptidase-like, regulatory domain"/>
    <property type="match status" value="1"/>
</dbReference>
<gene>
    <name evidence="2" type="ORF">N2K84_19000</name>
</gene>
<feature type="chain" id="PRO_5041341185" evidence="1">
    <location>
        <begin position="20"/>
        <end position="117"/>
    </location>
</feature>
<name>A0AA41YBN9_9BACT</name>
<comment type="caution">
    <text evidence="2">The sequence shown here is derived from an EMBL/GenBank/DDBJ whole genome shotgun (WGS) entry which is preliminary data.</text>
</comment>
<protein>
    <submittedName>
        <fullName evidence="2">Carboxypeptidase-like regulatory domain-containing protein</fullName>
    </submittedName>
</protein>
<dbReference type="SUPFAM" id="SSF49464">
    <property type="entry name" value="Carboxypeptidase regulatory domain-like"/>
    <property type="match status" value="1"/>
</dbReference>
<dbReference type="EMBL" id="JAPAAF010000054">
    <property type="protein sequence ID" value="MCW0484828.1"/>
    <property type="molecule type" value="Genomic_DNA"/>
</dbReference>
<sequence>MKNLFLSILFIGLVAVATAGNKEGKNETTADNAVLTVLSGEVVDQLTHEALVGVKVTLEETDQVVYTDFDGKYTFENLKPGTYNLTASYISYENNSLEDLELRLNANQVNISLKSSN</sequence>
<keyword evidence="2" id="KW-0121">Carboxypeptidase</keyword>
<evidence type="ECO:0000256" key="1">
    <source>
        <dbReference type="SAM" id="SignalP"/>
    </source>
</evidence>
<feature type="signal peptide" evidence="1">
    <location>
        <begin position="1"/>
        <end position="19"/>
    </location>
</feature>
<keyword evidence="1" id="KW-0732">Signal</keyword>
<dbReference type="RefSeq" id="WP_282593420.1">
    <property type="nucleotide sequence ID" value="NZ_JAPAAF010000054.1"/>
</dbReference>